<dbReference type="EMBL" id="JXKH01000001">
    <property type="protein sequence ID" value="OJG20324.1"/>
    <property type="molecule type" value="Genomic_DNA"/>
</dbReference>
<accession>A0A1L8RKS8</accession>
<comment type="cofactor">
    <cofactor evidence="1">
        <name>Mg(2+)</name>
        <dbReference type="ChEBI" id="CHEBI:18420"/>
    </cofactor>
    <text evidence="1">Binds 2 magnesium ions per subunit.</text>
</comment>
<evidence type="ECO:0000313" key="2">
    <source>
        <dbReference type="EMBL" id="OJG20324.1"/>
    </source>
</evidence>
<dbReference type="STRING" id="214095.RU97_GL000557"/>
<dbReference type="SUPFAM" id="SSF101478">
    <property type="entry name" value="ADP-ribosylglycohydrolase"/>
    <property type="match status" value="1"/>
</dbReference>
<reference evidence="2 3" key="1">
    <citation type="submission" date="2014-12" db="EMBL/GenBank/DDBJ databases">
        <title>Draft genome sequences of 29 type strains of Enterococci.</title>
        <authorList>
            <person name="Zhong Z."/>
            <person name="Sun Z."/>
            <person name="Liu W."/>
            <person name="Zhang W."/>
            <person name="Zhang H."/>
        </authorList>
    </citation>
    <scope>NUCLEOTIDE SEQUENCE [LARGE SCALE GENOMIC DNA]</scope>
    <source>
        <strain evidence="2 3">DSM 17029</strain>
    </source>
</reference>
<sequence length="328" mass="35558">MMKERIWGVLVGGALGDAMGMPTECWSQEKIFRLYPEGIKELLPSDEHDAFGRKMVAGEVTDDTINTVMIYEMIVANNGQINAQAYVNQLLKWNNESGVSAYVSGPSTLKALEKIAKGMPLTETGIAGTTNGASMRIAPVGIISDYRQLEQLVERVYQICLPTHNTKIAIAGASAVAAAVSYVVRGGTSMTELWQLAYDTLAVAEAYGYDFPAASLRFRMRQAQRILAEETDQRTILARLYEEVGSGVETIETIPCVFAIVQMAQGDPLKTAQLSASLGWDTDTIGAISSSICGGMNPNFSAETVTQLEAVNQLNFKEMAAKLLPYCS</sequence>
<feature type="binding site" evidence="1">
    <location>
        <position position="281"/>
    </location>
    <ligand>
        <name>Mg(2+)</name>
        <dbReference type="ChEBI" id="CHEBI:18420"/>
        <label>1</label>
    </ligand>
</feature>
<dbReference type="Proteomes" id="UP000181884">
    <property type="component" value="Unassembled WGS sequence"/>
</dbReference>
<comment type="caution">
    <text evidence="2">The sequence shown here is derived from an EMBL/GenBank/DDBJ whole genome shotgun (WGS) entry which is preliminary data.</text>
</comment>
<dbReference type="GO" id="GO:0046872">
    <property type="term" value="F:metal ion binding"/>
    <property type="evidence" value="ECO:0007669"/>
    <property type="project" value="UniProtKB-KW"/>
</dbReference>
<evidence type="ECO:0000313" key="3">
    <source>
        <dbReference type="Proteomes" id="UP000181884"/>
    </source>
</evidence>
<dbReference type="GO" id="GO:0016787">
    <property type="term" value="F:hydrolase activity"/>
    <property type="evidence" value="ECO:0007669"/>
    <property type="project" value="UniProtKB-KW"/>
</dbReference>
<dbReference type="PANTHER" id="PTHR16222:SF12">
    <property type="entry name" value="ADP-RIBOSYLGLYCOHYDROLASE-RELATED"/>
    <property type="match status" value="1"/>
</dbReference>
<dbReference type="AlphaFoldDB" id="A0A1L8RKS8"/>
<evidence type="ECO:0000256" key="1">
    <source>
        <dbReference type="PIRSR" id="PIRSR605502-1"/>
    </source>
</evidence>
<protein>
    <submittedName>
        <fullName evidence="2">ADP-ribosylglycohydrolase family protein</fullName>
    </submittedName>
</protein>
<keyword evidence="1" id="KW-0460">Magnesium</keyword>
<feature type="binding site" evidence="1">
    <location>
        <position position="62"/>
    </location>
    <ligand>
        <name>Mg(2+)</name>
        <dbReference type="ChEBI" id="CHEBI:18420"/>
        <label>1</label>
    </ligand>
</feature>
<dbReference type="InterPro" id="IPR050792">
    <property type="entry name" value="ADP-ribosylglycohydrolase"/>
</dbReference>
<dbReference type="RefSeq" id="WP_245631200.1">
    <property type="nucleotide sequence ID" value="NZ_JXKH01000001.1"/>
</dbReference>
<dbReference type="Pfam" id="PF03747">
    <property type="entry name" value="ADP_ribosyl_GH"/>
    <property type="match status" value="1"/>
</dbReference>
<feature type="binding site" evidence="1">
    <location>
        <position position="63"/>
    </location>
    <ligand>
        <name>Mg(2+)</name>
        <dbReference type="ChEBI" id="CHEBI:18420"/>
        <label>1</label>
    </ligand>
</feature>
<feature type="binding site" evidence="1">
    <location>
        <position position="284"/>
    </location>
    <ligand>
        <name>Mg(2+)</name>
        <dbReference type="ChEBI" id="CHEBI:18420"/>
        <label>1</label>
    </ligand>
</feature>
<name>A0A1L8RKS8_9ENTE</name>
<dbReference type="InterPro" id="IPR036705">
    <property type="entry name" value="Ribosyl_crysJ1_sf"/>
</dbReference>
<keyword evidence="3" id="KW-1185">Reference proteome</keyword>
<feature type="binding site" evidence="1">
    <location>
        <position position="283"/>
    </location>
    <ligand>
        <name>Mg(2+)</name>
        <dbReference type="ChEBI" id="CHEBI:18420"/>
        <label>1</label>
    </ligand>
</feature>
<gene>
    <name evidence="2" type="ORF">RU97_GL000557</name>
</gene>
<dbReference type="PANTHER" id="PTHR16222">
    <property type="entry name" value="ADP-RIBOSYLGLYCOHYDROLASE"/>
    <property type="match status" value="1"/>
</dbReference>
<proteinExistence type="predicted"/>
<organism evidence="2 3">
    <name type="scientific">Enterococcus canis</name>
    <dbReference type="NCBI Taxonomy" id="214095"/>
    <lineage>
        <taxon>Bacteria</taxon>
        <taxon>Bacillati</taxon>
        <taxon>Bacillota</taxon>
        <taxon>Bacilli</taxon>
        <taxon>Lactobacillales</taxon>
        <taxon>Enterococcaceae</taxon>
        <taxon>Enterococcus</taxon>
    </lineage>
</organism>
<keyword evidence="1" id="KW-0479">Metal-binding</keyword>
<dbReference type="Gene3D" id="1.10.4080.10">
    <property type="entry name" value="ADP-ribosylation/Crystallin J1"/>
    <property type="match status" value="1"/>
</dbReference>
<keyword evidence="2" id="KW-0378">Hydrolase</keyword>
<feature type="binding site" evidence="1">
    <location>
        <position position="61"/>
    </location>
    <ligand>
        <name>Mg(2+)</name>
        <dbReference type="ChEBI" id="CHEBI:18420"/>
        <label>1</label>
    </ligand>
</feature>
<dbReference type="InterPro" id="IPR005502">
    <property type="entry name" value="Ribosyl_crysJ1"/>
</dbReference>